<proteinExistence type="predicted"/>
<protein>
    <submittedName>
        <fullName evidence="2">Uncharacterized protein</fullName>
    </submittedName>
</protein>
<gene>
    <name evidence="2" type="ORF">IIF7_11173</name>
</gene>
<keyword evidence="3" id="KW-1185">Reference proteome</keyword>
<name>A0A1Y1T2W6_9FLAO</name>
<dbReference type="AlphaFoldDB" id="A0A1Y1T2W6"/>
<reference evidence="2 3" key="1">
    <citation type="submission" date="2013-04" db="EMBL/GenBank/DDBJ databases">
        <title>Zunongwangia sp. 22II14-10F7 Genome Sequencing.</title>
        <authorList>
            <person name="Lai Q."/>
            <person name="Shao Z."/>
        </authorList>
    </citation>
    <scope>NUCLEOTIDE SEQUENCE [LARGE SCALE GENOMIC DNA]</scope>
    <source>
        <strain evidence="2 3">22II14-10F7</strain>
    </source>
</reference>
<keyword evidence="1" id="KW-0812">Transmembrane</keyword>
<keyword evidence="1" id="KW-0472">Membrane</keyword>
<comment type="caution">
    <text evidence="2">The sequence shown here is derived from an EMBL/GenBank/DDBJ whole genome shotgun (WGS) entry which is preliminary data.</text>
</comment>
<dbReference type="Proteomes" id="UP000192746">
    <property type="component" value="Unassembled WGS sequence"/>
</dbReference>
<evidence type="ECO:0000256" key="1">
    <source>
        <dbReference type="SAM" id="Phobius"/>
    </source>
</evidence>
<organism evidence="2 3">
    <name type="scientific">Zunongwangia atlantica 22II14-10F7</name>
    <dbReference type="NCBI Taxonomy" id="1185767"/>
    <lineage>
        <taxon>Bacteria</taxon>
        <taxon>Pseudomonadati</taxon>
        <taxon>Bacteroidota</taxon>
        <taxon>Flavobacteriia</taxon>
        <taxon>Flavobacteriales</taxon>
        <taxon>Flavobacteriaceae</taxon>
        <taxon>Zunongwangia</taxon>
    </lineage>
</organism>
<feature type="transmembrane region" description="Helical" evidence="1">
    <location>
        <begin position="110"/>
        <end position="131"/>
    </location>
</feature>
<accession>A0A1Y1T2W6</accession>
<keyword evidence="1" id="KW-1133">Transmembrane helix</keyword>
<evidence type="ECO:0000313" key="3">
    <source>
        <dbReference type="Proteomes" id="UP000192746"/>
    </source>
</evidence>
<evidence type="ECO:0000313" key="2">
    <source>
        <dbReference type="EMBL" id="ORL45379.1"/>
    </source>
</evidence>
<sequence>MREVLLISKNYSEKKNVDGILKMVETKSFFKLTNDDKELNEICNKLLVYGILNRDTTKIHTSDGVRIKHVYTDGDNFRKAMIMGVDKFIKQEQKNLNPSGFIHWLESHPVISNFISTTIGILLGALLTYLLT</sequence>
<dbReference type="RefSeq" id="WP_084841773.1">
    <property type="nucleotide sequence ID" value="NZ_ARYN01000009.1"/>
</dbReference>
<dbReference type="EMBL" id="ARYN01000009">
    <property type="protein sequence ID" value="ORL45379.1"/>
    <property type="molecule type" value="Genomic_DNA"/>
</dbReference>